<accession>A0A9D1N9A5</accession>
<dbReference type="EMBL" id="DVOE01000050">
    <property type="protein sequence ID" value="HIU98858.1"/>
    <property type="molecule type" value="Genomic_DNA"/>
</dbReference>
<comment type="similarity">
    <text evidence="1">Belongs to the LeuD family. LeuD type 2 subfamily.</text>
</comment>
<dbReference type="AlphaFoldDB" id="A0A9D1N9A5"/>
<dbReference type="CDD" id="cd01577">
    <property type="entry name" value="IPMI_Swivel"/>
    <property type="match status" value="1"/>
</dbReference>
<dbReference type="InterPro" id="IPR033940">
    <property type="entry name" value="IPMI_Swivel"/>
</dbReference>
<feature type="domain" description="Aconitase A/isopropylmalate dehydratase small subunit swivel" evidence="3">
    <location>
        <begin position="52"/>
        <end position="104"/>
    </location>
</feature>
<dbReference type="NCBIfam" id="TIGR02087">
    <property type="entry name" value="LEUD_arch"/>
    <property type="match status" value="1"/>
</dbReference>
<dbReference type="InterPro" id="IPR015928">
    <property type="entry name" value="Aconitase/3IPM_dehydase_swvl"/>
</dbReference>
<evidence type="ECO:0000259" key="3">
    <source>
        <dbReference type="Pfam" id="PF00694"/>
    </source>
</evidence>
<reference evidence="4" key="1">
    <citation type="submission" date="2020-10" db="EMBL/GenBank/DDBJ databases">
        <authorList>
            <person name="Gilroy R."/>
        </authorList>
    </citation>
    <scope>NUCLEOTIDE SEQUENCE</scope>
    <source>
        <strain evidence="4">10406</strain>
    </source>
</reference>
<organism evidence="4 5">
    <name type="scientific">Candidatus Limadaptatus stercoripullorum</name>
    <dbReference type="NCBI Taxonomy" id="2840846"/>
    <lineage>
        <taxon>Bacteria</taxon>
        <taxon>Bacillati</taxon>
        <taxon>Bacillota</taxon>
        <taxon>Clostridia</taxon>
        <taxon>Eubacteriales</taxon>
        <taxon>Candidatus Limadaptatus</taxon>
    </lineage>
</organism>
<evidence type="ECO:0000256" key="1">
    <source>
        <dbReference type="ARBA" id="ARBA00009869"/>
    </source>
</evidence>
<comment type="caution">
    <text evidence="4">The sequence shown here is derived from an EMBL/GenBank/DDBJ whole genome shotgun (WGS) entry which is preliminary data.</text>
</comment>
<dbReference type="SUPFAM" id="SSF52016">
    <property type="entry name" value="LeuD/IlvD-like"/>
    <property type="match status" value="1"/>
</dbReference>
<evidence type="ECO:0000313" key="5">
    <source>
        <dbReference type="Proteomes" id="UP000886857"/>
    </source>
</evidence>
<dbReference type="InterPro" id="IPR000573">
    <property type="entry name" value="AconitaseA/IPMdHydase_ssu_swvl"/>
</dbReference>
<sequence length="154" mass="16558">MGKVFKYGDNVDTDVIIPARHLNDASEENLRAHVLEDLDPAFAGAVKKGDFVVGGANFGSGSSREHAPLALKAAGVGAVIAKSFARIFFRNAVNIGLRVIELPEAVDEIAENDILTLDSDILRDETTGKSYPLPPVDDYVRRVLEKGGLLEALK</sequence>
<reference evidence="4" key="2">
    <citation type="journal article" date="2021" name="PeerJ">
        <title>Extensive microbial diversity within the chicken gut microbiome revealed by metagenomics and culture.</title>
        <authorList>
            <person name="Gilroy R."/>
            <person name="Ravi A."/>
            <person name="Getino M."/>
            <person name="Pursley I."/>
            <person name="Horton D.L."/>
            <person name="Alikhan N.F."/>
            <person name="Baker D."/>
            <person name="Gharbi K."/>
            <person name="Hall N."/>
            <person name="Watson M."/>
            <person name="Adriaenssens E.M."/>
            <person name="Foster-Nyarko E."/>
            <person name="Jarju S."/>
            <person name="Secka A."/>
            <person name="Antonio M."/>
            <person name="Oren A."/>
            <person name="Chaudhuri R.R."/>
            <person name="La Ragione R."/>
            <person name="Hildebrand F."/>
            <person name="Pallen M.J."/>
        </authorList>
    </citation>
    <scope>NUCLEOTIDE SEQUENCE</scope>
    <source>
        <strain evidence="4">10406</strain>
    </source>
</reference>
<dbReference type="PANTHER" id="PTHR43345:SF2">
    <property type="entry name" value="3-ISOPROPYLMALATE DEHYDRATASE SMALL SUBUNIT 1"/>
    <property type="match status" value="1"/>
</dbReference>
<proteinExistence type="inferred from homology"/>
<evidence type="ECO:0000256" key="2">
    <source>
        <dbReference type="ARBA" id="ARBA00023239"/>
    </source>
</evidence>
<dbReference type="GO" id="GO:0016836">
    <property type="term" value="F:hydro-lyase activity"/>
    <property type="evidence" value="ECO:0007669"/>
    <property type="project" value="InterPro"/>
</dbReference>
<gene>
    <name evidence="4" type="ORF">IAC73_03335</name>
</gene>
<dbReference type="InterPro" id="IPR011827">
    <property type="entry name" value="LeuD_type2/HacB/DmdB"/>
</dbReference>
<dbReference type="Gene3D" id="3.20.19.10">
    <property type="entry name" value="Aconitase, domain 4"/>
    <property type="match status" value="1"/>
</dbReference>
<evidence type="ECO:0000313" key="4">
    <source>
        <dbReference type="EMBL" id="HIU98858.1"/>
    </source>
</evidence>
<keyword evidence="2" id="KW-0456">Lyase</keyword>
<dbReference type="PANTHER" id="PTHR43345">
    <property type="entry name" value="3-ISOPROPYLMALATE DEHYDRATASE SMALL SUBUNIT 2-RELATED-RELATED"/>
    <property type="match status" value="1"/>
</dbReference>
<dbReference type="InterPro" id="IPR050075">
    <property type="entry name" value="LeuD"/>
</dbReference>
<protein>
    <submittedName>
        <fullName evidence="4">3-isopropylmalate dehydratase small subunit</fullName>
    </submittedName>
</protein>
<name>A0A9D1N9A5_9FIRM</name>
<dbReference type="Proteomes" id="UP000886857">
    <property type="component" value="Unassembled WGS sequence"/>
</dbReference>
<dbReference type="Pfam" id="PF00694">
    <property type="entry name" value="Aconitase_C"/>
    <property type="match status" value="1"/>
</dbReference>